<dbReference type="SMART" id="SM00382">
    <property type="entry name" value="AAA"/>
    <property type="match status" value="1"/>
</dbReference>
<evidence type="ECO:0000256" key="2">
    <source>
        <dbReference type="ARBA" id="ARBA00022448"/>
    </source>
</evidence>
<dbReference type="Pfam" id="PF00005">
    <property type="entry name" value="ABC_tran"/>
    <property type="match status" value="1"/>
</dbReference>
<feature type="domain" description="ABC transporter" evidence="5">
    <location>
        <begin position="28"/>
        <end position="260"/>
    </location>
</feature>
<evidence type="ECO:0000259" key="5">
    <source>
        <dbReference type="PROSITE" id="PS50893"/>
    </source>
</evidence>
<name>A0A9W6MWN3_9HYPH</name>
<dbReference type="InterPro" id="IPR017871">
    <property type="entry name" value="ABC_transporter-like_CS"/>
</dbReference>
<dbReference type="Proteomes" id="UP001143372">
    <property type="component" value="Unassembled WGS sequence"/>
</dbReference>
<dbReference type="AlphaFoldDB" id="A0A9W6MWN3"/>
<organism evidence="6 7">
    <name type="scientific">Hansschlegelia plantiphila</name>
    <dbReference type="NCBI Taxonomy" id="374655"/>
    <lineage>
        <taxon>Bacteria</taxon>
        <taxon>Pseudomonadati</taxon>
        <taxon>Pseudomonadota</taxon>
        <taxon>Alphaproteobacteria</taxon>
        <taxon>Hyphomicrobiales</taxon>
        <taxon>Methylopilaceae</taxon>
        <taxon>Hansschlegelia</taxon>
    </lineage>
</organism>
<dbReference type="PANTHER" id="PTHR42788:SF13">
    <property type="entry name" value="ALIPHATIC SULFONATES IMPORT ATP-BINDING PROTEIN SSUB"/>
    <property type="match status" value="1"/>
</dbReference>
<dbReference type="InterPro" id="IPR027417">
    <property type="entry name" value="P-loop_NTPase"/>
</dbReference>
<dbReference type="Gene3D" id="3.40.50.300">
    <property type="entry name" value="P-loop containing nucleotide triphosphate hydrolases"/>
    <property type="match status" value="1"/>
</dbReference>
<dbReference type="SUPFAM" id="SSF52540">
    <property type="entry name" value="P-loop containing nucleoside triphosphate hydrolases"/>
    <property type="match status" value="1"/>
</dbReference>
<dbReference type="RefSeq" id="WP_428979141.1">
    <property type="nucleotide sequence ID" value="NZ_BSFI01000018.1"/>
</dbReference>
<evidence type="ECO:0000256" key="1">
    <source>
        <dbReference type="ARBA" id="ARBA00005417"/>
    </source>
</evidence>
<dbReference type="PANTHER" id="PTHR42788">
    <property type="entry name" value="TAURINE IMPORT ATP-BINDING PROTEIN-RELATED"/>
    <property type="match status" value="1"/>
</dbReference>
<keyword evidence="2" id="KW-0813">Transport</keyword>
<comment type="similarity">
    <text evidence="1">Belongs to the ABC transporter superfamily.</text>
</comment>
<dbReference type="InterPro" id="IPR003593">
    <property type="entry name" value="AAA+_ATPase"/>
</dbReference>
<dbReference type="PROSITE" id="PS50893">
    <property type="entry name" value="ABC_TRANSPORTER_2"/>
    <property type="match status" value="1"/>
</dbReference>
<sequence length="276" mass="29127">MSAASSAAVIERPTPSAAAQDLPASALIRCEAVGHVYRSTLGDETQALASVSLAVADGEFLCLLGPSGCGKTTLLNMIAGFVTPTSGRIVVGGRSVEGPSPDRGLVFQDYSLFPWLTVAGNVAFGPRMAGQSAANRKTLTAELLELVGLGAAADRYPSELSGGMQQRVAIARALATDPAVLLMDEPFAALDAMTRGALQRQLLEIHERKRKTIVFVTHNIAEAIALGTRIVVLTPHPGRIAEDIRVDLPRPRRRTSNGFNTLYERLAAAIGVDMAD</sequence>
<dbReference type="InterPro" id="IPR050166">
    <property type="entry name" value="ABC_transporter_ATP-bind"/>
</dbReference>
<evidence type="ECO:0000256" key="4">
    <source>
        <dbReference type="ARBA" id="ARBA00022840"/>
    </source>
</evidence>
<reference evidence="6" key="1">
    <citation type="journal article" date="2014" name="Int. J. Syst. Evol. Microbiol.">
        <title>Complete genome sequence of Corynebacterium casei LMG S-19264T (=DSM 44701T), isolated from a smear-ripened cheese.</title>
        <authorList>
            <consortium name="US DOE Joint Genome Institute (JGI-PGF)"/>
            <person name="Walter F."/>
            <person name="Albersmeier A."/>
            <person name="Kalinowski J."/>
            <person name="Ruckert C."/>
        </authorList>
    </citation>
    <scope>NUCLEOTIDE SEQUENCE</scope>
    <source>
        <strain evidence="6">VKM B-2347</strain>
    </source>
</reference>
<dbReference type="EMBL" id="BSFI01000018">
    <property type="protein sequence ID" value="GLK69025.1"/>
    <property type="molecule type" value="Genomic_DNA"/>
</dbReference>
<dbReference type="InterPro" id="IPR003439">
    <property type="entry name" value="ABC_transporter-like_ATP-bd"/>
</dbReference>
<keyword evidence="3" id="KW-0547">Nucleotide-binding</keyword>
<reference evidence="6" key="2">
    <citation type="submission" date="2023-01" db="EMBL/GenBank/DDBJ databases">
        <authorList>
            <person name="Sun Q."/>
            <person name="Evtushenko L."/>
        </authorList>
    </citation>
    <scope>NUCLEOTIDE SEQUENCE</scope>
    <source>
        <strain evidence="6">VKM B-2347</strain>
    </source>
</reference>
<proteinExistence type="inferred from homology"/>
<evidence type="ECO:0000313" key="7">
    <source>
        <dbReference type="Proteomes" id="UP001143372"/>
    </source>
</evidence>
<dbReference type="GO" id="GO:0016887">
    <property type="term" value="F:ATP hydrolysis activity"/>
    <property type="evidence" value="ECO:0007669"/>
    <property type="project" value="InterPro"/>
</dbReference>
<comment type="caution">
    <text evidence="6">The sequence shown here is derived from an EMBL/GenBank/DDBJ whole genome shotgun (WGS) entry which is preliminary data.</text>
</comment>
<keyword evidence="4 6" id="KW-0067">ATP-binding</keyword>
<evidence type="ECO:0000313" key="6">
    <source>
        <dbReference type="EMBL" id="GLK69025.1"/>
    </source>
</evidence>
<keyword evidence="7" id="KW-1185">Reference proteome</keyword>
<dbReference type="GO" id="GO:0005524">
    <property type="term" value="F:ATP binding"/>
    <property type="evidence" value="ECO:0007669"/>
    <property type="project" value="UniProtKB-KW"/>
</dbReference>
<dbReference type="PROSITE" id="PS00211">
    <property type="entry name" value="ABC_TRANSPORTER_1"/>
    <property type="match status" value="1"/>
</dbReference>
<evidence type="ECO:0000256" key="3">
    <source>
        <dbReference type="ARBA" id="ARBA00022741"/>
    </source>
</evidence>
<gene>
    <name evidence="6" type="ORF">GCM10008179_26630</name>
</gene>
<protein>
    <submittedName>
        <fullName evidence="6">ABC transporter ATP-binding protein</fullName>
    </submittedName>
</protein>
<dbReference type="CDD" id="cd03293">
    <property type="entry name" value="ABC_NrtD_SsuB_transporters"/>
    <property type="match status" value="1"/>
</dbReference>
<accession>A0A9W6MWN3</accession>